<protein>
    <submittedName>
        <fullName evidence="2">NYN domain-containing protein</fullName>
    </submittedName>
</protein>
<dbReference type="Gene3D" id="3.40.50.1010">
    <property type="entry name" value="5'-nuclease"/>
    <property type="match status" value="1"/>
</dbReference>
<dbReference type="Proteomes" id="UP000429811">
    <property type="component" value="Unassembled WGS sequence"/>
</dbReference>
<accession>A0A6I2RNK7</accession>
<evidence type="ECO:0000313" key="3">
    <source>
        <dbReference type="Proteomes" id="UP000429811"/>
    </source>
</evidence>
<comment type="caution">
    <text evidence="2">The sequence shown here is derived from an EMBL/GenBank/DDBJ whole genome shotgun (WGS) entry which is preliminary data.</text>
</comment>
<sequence length="459" mass="53706">MNEQQGVRPTERMTYRDSTYSIVSKVAYLIGVPKRIFENQHEPPQLEIFQQLENDKNARIIRHLCIIRTAIERNFKYINDKMRTEYKTILSLPQFVPADSISQLSADNVNFIRKWNTKLPAHIIEINRIISDRINNCKHLFPLWLNWKYIRELFIMPNGLCEKGTQEAAAVYYEHILLYPYQMYIHWSPSDQGNILFNDKRFVSLLYRWHNDEFTEYNKVSDAGSYIKDSIYDFIDDSRKVVIVVDCENSDPYKLSATLRRLNSTYTEKITSIILFDDIHTASAWSSLEKFTSVSVEHILIERIKQNKSLVDIRLTARACQEYYENNVDSFIIVSSDSDYWGLISSLPKAQFLVMIEHNKCGPDMKAALANSGIFYCYLDDFYSGDSEELKTNALLQEMRDYMEKAVQLNAIDMLNDALRSTRIEMTSAERQQFYDKYIKTLQLSINDDGKVSLVIKVK</sequence>
<reference evidence="2 3" key="1">
    <citation type="journal article" date="2019" name="Nat. Med.">
        <title>A library of human gut bacterial isolates paired with longitudinal multiomics data enables mechanistic microbiome research.</title>
        <authorList>
            <person name="Poyet M."/>
            <person name="Groussin M."/>
            <person name="Gibbons S.M."/>
            <person name="Avila-Pacheco J."/>
            <person name="Jiang X."/>
            <person name="Kearney S.M."/>
            <person name="Perrotta A.R."/>
            <person name="Berdy B."/>
            <person name="Zhao S."/>
            <person name="Lieberman T.D."/>
            <person name="Swanson P.K."/>
            <person name="Smith M."/>
            <person name="Roesemann S."/>
            <person name="Alexander J.E."/>
            <person name="Rich S.A."/>
            <person name="Livny J."/>
            <person name="Vlamakis H."/>
            <person name="Clish C."/>
            <person name="Bullock K."/>
            <person name="Deik A."/>
            <person name="Scott J."/>
            <person name="Pierce K.A."/>
            <person name="Xavier R.J."/>
            <person name="Alm E.J."/>
        </authorList>
    </citation>
    <scope>NUCLEOTIDE SEQUENCE [LARGE SCALE GENOMIC DNA]</scope>
    <source>
        <strain evidence="2 3">BIOML-A5</strain>
    </source>
</reference>
<dbReference type="AlphaFoldDB" id="A0A6I2RNK7"/>
<dbReference type="Pfam" id="PF01936">
    <property type="entry name" value="NYN"/>
    <property type="match status" value="1"/>
</dbReference>
<feature type="domain" description="NYN" evidence="1">
    <location>
        <begin position="240"/>
        <end position="352"/>
    </location>
</feature>
<gene>
    <name evidence="2" type="ORF">GKE90_17900</name>
</gene>
<evidence type="ECO:0000259" key="1">
    <source>
        <dbReference type="Pfam" id="PF01936"/>
    </source>
</evidence>
<proteinExistence type="predicted"/>
<evidence type="ECO:0000313" key="2">
    <source>
        <dbReference type="EMBL" id="MSB50543.1"/>
    </source>
</evidence>
<name>A0A6I2RNK7_FLAPL</name>
<dbReference type="EMBL" id="WKPO01000036">
    <property type="protein sequence ID" value="MSB50543.1"/>
    <property type="molecule type" value="Genomic_DNA"/>
</dbReference>
<organism evidence="2 3">
    <name type="scientific">Flavonifractor plautii</name>
    <name type="common">Fusobacterium plautii</name>
    <dbReference type="NCBI Taxonomy" id="292800"/>
    <lineage>
        <taxon>Bacteria</taxon>
        <taxon>Bacillati</taxon>
        <taxon>Bacillota</taxon>
        <taxon>Clostridia</taxon>
        <taxon>Eubacteriales</taxon>
        <taxon>Oscillospiraceae</taxon>
        <taxon>Flavonifractor</taxon>
    </lineage>
</organism>
<dbReference type="RefSeq" id="WP_035300795.1">
    <property type="nucleotide sequence ID" value="NZ_BAABXT010000001.1"/>
</dbReference>
<dbReference type="InterPro" id="IPR021139">
    <property type="entry name" value="NYN"/>
</dbReference>
<dbReference type="GO" id="GO:0004540">
    <property type="term" value="F:RNA nuclease activity"/>
    <property type="evidence" value="ECO:0007669"/>
    <property type="project" value="InterPro"/>
</dbReference>